<dbReference type="GO" id="GO:0005737">
    <property type="term" value="C:cytoplasm"/>
    <property type="evidence" value="ECO:0007669"/>
    <property type="project" value="TreeGrafter"/>
</dbReference>
<dbReference type="PANTHER" id="PTHR19981">
    <property type="entry name" value="TALIN"/>
    <property type="match status" value="1"/>
</dbReference>
<name>A0A401QBM4_SCYTO</name>
<dbReference type="GO" id="GO:0005178">
    <property type="term" value="F:integrin binding"/>
    <property type="evidence" value="ECO:0007669"/>
    <property type="project" value="TreeGrafter"/>
</dbReference>
<feature type="non-terminal residue" evidence="2">
    <location>
        <position position="1"/>
    </location>
</feature>
<dbReference type="GO" id="GO:0005886">
    <property type="term" value="C:plasma membrane"/>
    <property type="evidence" value="ECO:0007669"/>
    <property type="project" value="TreeGrafter"/>
</dbReference>
<comment type="caution">
    <text evidence="2">The sequence shown here is derived from an EMBL/GenBank/DDBJ whole genome shotgun (WGS) entry which is preliminary data.</text>
</comment>
<dbReference type="Pfam" id="PF21692">
    <property type="entry name" value="Talin_R4"/>
    <property type="match status" value="1"/>
</dbReference>
<dbReference type="PANTHER" id="PTHR19981:SF34">
    <property type="entry name" value="TALIN-2"/>
    <property type="match status" value="1"/>
</dbReference>
<keyword evidence="3" id="KW-1185">Reference proteome</keyword>
<evidence type="ECO:0000313" key="2">
    <source>
        <dbReference type="EMBL" id="GCB82752.1"/>
    </source>
</evidence>
<feature type="non-terminal residue" evidence="2">
    <location>
        <position position="131"/>
    </location>
</feature>
<sequence>NLSLVVLQPGSKMVSSAKAAVPTVTDQAAAMQLGQCAKNLATSLAELRTSVQKAHEACGPMEIDSALQSVQTLRNELQDAKMAASDGQLKPLPGETLEKCAQDLGSTSKAVGSSMAQLLTCAAQGNEHYTG</sequence>
<dbReference type="Gene3D" id="1.20.1420.10">
    <property type="entry name" value="Talin, central domain"/>
    <property type="match status" value="1"/>
</dbReference>
<dbReference type="OMA" id="QKAHETC"/>
<dbReference type="EMBL" id="BFAA01037380">
    <property type="protein sequence ID" value="GCB82752.1"/>
    <property type="molecule type" value="Genomic_DNA"/>
</dbReference>
<accession>A0A401QBM4</accession>
<dbReference type="GO" id="GO:0005925">
    <property type="term" value="C:focal adhesion"/>
    <property type="evidence" value="ECO:0007669"/>
    <property type="project" value="TreeGrafter"/>
</dbReference>
<dbReference type="Proteomes" id="UP000288216">
    <property type="component" value="Unassembled WGS sequence"/>
</dbReference>
<protein>
    <recommendedName>
        <fullName evidence="1">Talin R4 domain-containing protein</fullName>
    </recommendedName>
</protein>
<reference evidence="2 3" key="1">
    <citation type="journal article" date="2018" name="Nat. Ecol. Evol.">
        <title>Shark genomes provide insights into elasmobranch evolution and the origin of vertebrates.</title>
        <authorList>
            <person name="Hara Y"/>
            <person name="Yamaguchi K"/>
            <person name="Onimaru K"/>
            <person name="Kadota M"/>
            <person name="Koyanagi M"/>
            <person name="Keeley SD"/>
            <person name="Tatsumi K"/>
            <person name="Tanaka K"/>
            <person name="Motone F"/>
            <person name="Kageyama Y"/>
            <person name="Nozu R"/>
            <person name="Adachi N"/>
            <person name="Nishimura O"/>
            <person name="Nakagawa R"/>
            <person name="Tanegashima C"/>
            <person name="Kiyatake I"/>
            <person name="Matsumoto R"/>
            <person name="Murakumo K"/>
            <person name="Nishida K"/>
            <person name="Terakita A"/>
            <person name="Kuratani S"/>
            <person name="Sato K"/>
            <person name="Hyodo S Kuraku.S."/>
        </authorList>
    </citation>
    <scope>NUCLEOTIDE SEQUENCE [LARGE SCALE GENOMIC DNA]</scope>
</reference>
<gene>
    <name evidence="2" type="ORF">scyTo_0024004</name>
</gene>
<dbReference type="GO" id="GO:0098609">
    <property type="term" value="P:cell-cell adhesion"/>
    <property type="evidence" value="ECO:0007669"/>
    <property type="project" value="TreeGrafter"/>
</dbReference>
<evidence type="ECO:0000259" key="1">
    <source>
        <dbReference type="Pfam" id="PF21692"/>
    </source>
</evidence>
<dbReference type="OrthoDB" id="8957567at2759"/>
<dbReference type="InterPro" id="IPR049108">
    <property type="entry name" value="Talin_R4"/>
</dbReference>
<dbReference type="AlphaFoldDB" id="A0A401QBM4"/>
<dbReference type="GO" id="GO:0030036">
    <property type="term" value="P:actin cytoskeleton organization"/>
    <property type="evidence" value="ECO:0007669"/>
    <property type="project" value="TreeGrafter"/>
</dbReference>
<proteinExistence type="predicted"/>
<organism evidence="2 3">
    <name type="scientific">Scyliorhinus torazame</name>
    <name type="common">Cloudy catshark</name>
    <name type="synonym">Catulus torazame</name>
    <dbReference type="NCBI Taxonomy" id="75743"/>
    <lineage>
        <taxon>Eukaryota</taxon>
        <taxon>Metazoa</taxon>
        <taxon>Chordata</taxon>
        <taxon>Craniata</taxon>
        <taxon>Vertebrata</taxon>
        <taxon>Chondrichthyes</taxon>
        <taxon>Elasmobranchii</taxon>
        <taxon>Galeomorphii</taxon>
        <taxon>Galeoidea</taxon>
        <taxon>Carcharhiniformes</taxon>
        <taxon>Scyliorhinidae</taxon>
        <taxon>Scyliorhinus</taxon>
    </lineage>
</organism>
<dbReference type="Gene3D" id="1.20.120.230">
    <property type="entry name" value="Alpha-catenin/vinculin-like"/>
    <property type="match status" value="1"/>
</dbReference>
<feature type="domain" description="Talin R4" evidence="1">
    <location>
        <begin position="5"/>
        <end position="54"/>
    </location>
</feature>
<dbReference type="STRING" id="75743.A0A401QBM4"/>
<evidence type="ECO:0000313" key="3">
    <source>
        <dbReference type="Proteomes" id="UP000288216"/>
    </source>
</evidence>